<feature type="non-terminal residue" evidence="1">
    <location>
        <position position="1"/>
    </location>
</feature>
<comment type="caution">
    <text evidence="1">The sequence shown here is derived from an EMBL/GenBank/DDBJ whole genome shotgun (WGS) entry which is preliminary data.</text>
</comment>
<evidence type="ECO:0000313" key="1">
    <source>
        <dbReference type="EMBL" id="CAG8613429.1"/>
    </source>
</evidence>
<reference evidence="1" key="1">
    <citation type="submission" date="2021-06" db="EMBL/GenBank/DDBJ databases">
        <authorList>
            <person name="Kallberg Y."/>
            <person name="Tangrot J."/>
            <person name="Rosling A."/>
        </authorList>
    </citation>
    <scope>NUCLEOTIDE SEQUENCE</scope>
    <source>
        <strain evidence="1">CL356</strain>
    </source>
</reference>
<proteinExistence type="predicted"/>
<dbReference type="EMBL" id="CAJVPT010015645">
    <property type="protein sequence ID" value="CAG8613429.1"/>
    <property type="molecule type" value="Genomic_DNA"/>
</dbReference>
<sequence>YLSEEGLTDIQASLETEQSSLDVVIKEALNTDLRSIGRGILPRDLSKQKTISGPLVLQLLSVLNLSTPAQDQQATPRLFQLTFTDGVKKIKGIEILGEVEGVSLKSPPGIKFLVTKKITFQDNFLYLGPGLLKNLGGEVEEMIREWKVGRQFITRGRKKNDAEKGEGGEGPPPFVPFKIKGNGRQTSNVRDDARSNDDPPQTRSRRDNSNQTDQQNPQRQQNQSSSRGGRRDHGDRGRRQNYGGRGGARHSNDYPQEAPTLNENQRRGGQNRGGGSNRGRRGNHVYPSTNRGH</sequence>
<name>A0ACA9MVV5_9GLOM</name>
<organism evidence="1 2">
    <name type="scientific">Acaulospora colombiana</name>
    <dbReference type="NCBI Taxonomy" id="27376"/>
    <lineage>
        <taxon>Eukaryota</taxon>
        <taxon>Fungi</taxon>
        <taxon>Fungi incertae sedis</taxon>
        <taxon>Mucoromycota</taxon>
        <taxon>Glomeromycotina</taxon>
        <taxon>Glomeromycetes</taxon>
        <taxon>Diversisporales</taxon>
        <taxon>Acaulosporaceae</taxon>
        <taxon>Acaulospora</taxon>
    </lineage>
</organism>
<protein>
    <submittedName>
        <fullName evidence="1">2213_t:CDS:1</fullName>
    </submittedName>
</protein>
<dbReference type="Proteomes" id="UP000789525">
    <property type="component" value="Unassembled WGS sequence"/>
</dbReference>
<evidence type="ECO:0000313" key="2">
    <source>
        <dbReference type="Proteomes" id="UP000789525"/>
    </source>
</evidence>
<accession>A0ACA9MVV5</accession>
<keyword evidence="2" id="KW-1185">Reference proteome</keyword>
<gene>
    <name evidence="1" type="ORF">ACOLOM_LOCUS7094</name>
</gene>